<feature type="transmembrane region" description="Helical" evidence="2">
    <location>
        <begin position="53"/>
        <end position="74"/>
    </location>
</feature>
<evidence type="ECO:0000256" key="1">
    <source>
        <dbReference type="SAM" id="MobiDB-lite"/>
    </source>
</evidence>
<protein>
    <submittedName>
        <fullName evidence="3">Uncharacterized protein</fullName>
    </submittedName>
</protein>
<dbReference type="AlphaFoldDB" id="A0AAD7XQS6"/>
<keyword evidence="4" id="KW-1185">Reference proteome</keyword>
<organism evidence="3 4">
    <name type="scientific">Chrysophaeum taylorii</name>
    <dbReference type="NCBI Taxonomy" id="2483200"/>
    <lineage>
        <taxon>Eukaryota</taxon>
        <taxon>Sar</taxon>
        <taxon>Stramenopiles</taxon>
        <taxon>Ochrophyta</taxon>
        <taxon>Pelagophyceae</taxon>
        <taxon>Pelagomonadales</taxon>
        <taxon>Pelagomonadaceae</taxon>
        <taxon>Chrysophaeum</taxon>
    </lineage>
</organism>
<comment type="caution">
    <text evidence="3">The sequence shown here is derived from an EMBL/GenBank/DDBJ whole genome shotgun (WGS) entry which is preliminary data.</text>
</comment>
<keyword evidence="2" id="KW-0812">Transmembrane</keyword>
<feature type="compositionally biased region" description="Low complexity" evidence="1">
    <location>
        <begin position="380"/>
        <end position="405"/>
    </location>
</feature>
<feature type="compositionally biased region" description="Basic residues" evidence="1">
    <location>
        <begin position="305"/>
        <end position="320"/>
    </location>
</feature>
<name>A0AAD7XQS6_9STRA</name>
<dbReference type="EMBL" id="JAQMWT010000314">
    <property type="protein sequence ID" value="KAJ8605561.1"/>
    <property type="molecule type" value="Genomic_DNA"/>
</dbReference>
<accession>A0AAD7XQS6</accession>
<feature type="compositionally biased region" description="Acidic residues" evidence="1">
    <location>
        <begin position="346"/>
        <end position="355"/>
    </location>
</feature>
<feature type="region of interest" description="Disordered" evidence="1">
    <location>
        <begin position="342"/>
        <end position="434"/>
    </location>
</feature>
<keyword evidence="2" id="KW-0472">Membrane</keyword>
<gene>
    <name evidence="3" type="ORF">CTAYLR_000138</name>
</gene>
<sequence length="434" mass="47713">MMVDDETTNGVPDVCMEHVWCPFNPDNRVTNDNFVCHVFGNIGYKYFDRRRNVFMGVAMWSTLVAIFVTSYGALSLSTNPKILRVSYWALITSRNDTHTVTFYLGLRAMLVVDDDKNGAATTHRLGTTSYGFGGNQRKVGYDDGDLDVFGRCKDAATANQAGALLSCATLGFAFAGTRNRVRVASDANVQKALGLIMDTWGVISLTFTLWHFRQACFANLPTSKKNGLDLDSVWGPAWVCYLFCAMTGIIRAGVHWITPVPGNGAGACTFSLPDAIVDYLDFDGDGQLTWKDQRIAFQRLTATVRRQKQTHHTTRRRRRPFFSSSSSSFGAAFFFFRRSPVHPEKEEEEEEEEETGPPPLNPPPVVHIASIPSFMLVPPNNNNNNNNIAPARRNASAEAAAAAAAVPGPSRLVSRGDEDDDVLSSQPQPASPAK</sequence>
<evidence type="ECO:0000313" key="4">
    <source>
        <dbReference type="Proteomes" id="UP001230188"/>
    </source>
</evidence>
<proteinExistence type="predicted"/>
<feature type="compositionally biased region" description="Pro residues" evidence="1">
    <location>
        <begin position="356"/>
        <end position="365"/>
    </location>
</feature>
<keyword evidence="2" id="KW-1133">Transmembrane helix</keyword>
<reference evidence="3" key="1">
    <citation type="submission" date="2023-01" db="EMBL/GenBank/DDBJ databases">
        <title>Metagenome sequencing of chrysophaentin producing Chrysophaeum taylorii.</title>
        <authorList>
            <person name="Davison J."/>
            <person name="Bewley C."/>
        </authorList>
    </citation>
    <scope>NUCLEOTIDE SEQUENCE</scope>
    <source>
        <strain evidence="3">NIES-1699</strain>
    </source>
</reference>
<evidence type="ECO:0000313" key="3">
    <source>
        <dbReference type="EMBL" id="KAJ8605561.1"/>
    </source>
</evidence>
<feature type="region of interest" description="Disordered" evidence="1">
    <location>
        <begin position="304"/>
        <end position="325"/>
    </location>
</feature>
<dbReference type="Proteomes" id="UP001230188">
    <property type="component" value="Unassembled WGS sequence"/>
</dbReference>
<evidence type="ECO:0000256" key="2">
    <source>
        <dbReference type="SAM" id="Phobius"/>
    </source>
</evidence>